<protein>
    <recommendedName>
        <fullName evidence="21">Signal transduction histidine-protein kinase/phosphatase MprB</fullName>
        <ecNumber evidence="5">2.7.13.3</ecNumber>
    </recommendedName>
    <alternativeName>
        <fullName evidence="22">Mycobacterial persistence regulator B</fullName>
    </alternativeName>
</protein>
<evidence type="ECO:0000256" key="6">
    <source>
        <dbReference type="ARBA" id="ARBA00022475"/>
    </source>
</evidence>
<evidence type="ECO:0000256" key="9">
    <source>
        <dbReference type="ARBA" id="ARBA00022692"/>
    </source>
</evidence>
<keyword evidence="10" id="KW-0547">Nucleotide-binding</keyword>
<keyword evidence="19" id="KW-0843">Virulence</keyword>
<evidence type="ECO:0000256" key="4">
    <source>
        <dbReference type="ARBA" id="ARBA00004651"/>
    </source>
</evidence>
<reference evidence="26 27" key="1">
    <citation type="submission" date="2019-08" db="EMBL/GenBank/DDBJ databases">
        <title>Actinomadura sp. nov. CYP1-5 isolated from mountain soil.</title>
        <authorList>
            <person name="Songsumanus A."/>
            <person name="Kuncharoen N."/>
            <person name="Kudo T."/>
            <person name="Yuki M."/>
            <person name="Igarashi Y."/>
            <person name="Tanasupawat S."/>
        </authorList>
    </citation>
    <scope>NUCLEOTIDE SEQUENCE [LARGE SCALE GENOMIC DNA]</scope>
    <source>
        <strain evidence="26 27">JCM 14158</strain>
    </source>
</reference>
<comment type="caution">
    <text evidence="26">The sequence shown here is derived from an EMBL/GenBank/DDBJ whole genome shotgun (WGS) entry which is preliminary data.</text>
</comment>
<comment type="subcellular location">
    <subcellularLocation>
        <location evidence="4">Cell membrane</location>
        <topology evidence="4">Multi-pass membrane protein</topology>
    </subcellularLocation>
</comment>
<evidence type="ECO:0000256" key="18">
    <source>
        <dbReference type="ARBA" id="ARBA00023016"/>
    </source>
</evidence>
<comment type="cofactor">
    <cofactor evidence="2">
        <name>Mn(2+)</name>
        <dbReference type="ChEBI" id="CHEBI:29035"/>
    </cofactor>
</comment>
<dbReference type="SUPFAM" id="SSF47384">
    <property type="entry name" value="Homodimeric domain of signal transducing histidine kinase"/>
    <property type="match status" value="1"/>
</dbReference>
<dbReference type="PANTHER" id="PTHR44936:SF9">
    <property type="entry name" value="SENSOR PROTEIN CREC"/>
    <property type="match status" value="1"/>
</dbReference>
<dbReference type="InterPro" id="IPR003660">
    <property type="entry name" value="HAMP_dom"/>
</dbReference>
<dbReference type="Proteomes" id="UP000323380">
    <property type="component" value="Unassembled WGS sequence"/>
</dbReference>
<dbReference type="InterPro" id="IPR004358">
    <property type="entry name" value="Sig_transdc_His_kin-like_C"/>
</dbReference>
<dbReference type="InterPro" id="IPR050980">
    <property type="entry name" value="2C_sensor_his_kinase"/>
</dbReference>
<gene>
    <name evidence="26" type="ORF">FXF69_33585</name>
</gene>
<keyword evidence="12" id="KW-0378">Hydrolase</keyword>
<evidence type="ECO:0000256" key="3">
    <source>
        <dbReference type="ARBA" id="ARBA00001946"/>
    </source>
</evidence>
<evidence type="ECO:0000256" key="12">
    <source>
        <dbReference type="ARBA" id="ARBA00022801"/>
    </source>
</evidence>
<evidence type="ECO:0000256" key="11">
    <source>
        <dbReference type="ARBA" id="ARBA00022777"/>
    </source>
</evidence>
<dbReference type="PANTHER" id="PTHR44936">
    <property type="entry name" value="SENSOR PROTEIN CREC"/>
    <property type="match status" value="1"/>
</dbReference>
<feature type="transmembrane region" description="Helical" evidence="23">
    <location>
        <begin position="12"/>
        <end position="33"/>
    </location>
</feature>
<dbReference type="CDD" id="cd06225">
    <property type="entry name" value="HAMP"/>
    <property type="match status" value="1"/>
</dbReference>
<keyword evidence="6" id="KW-1003">Cell membrane</keyword>
<dbReference type="GO" id="GO:0005524">
    <property type="term" value="F:ATP binding"/>
    <property type="evidence" value="ECO:0007669"/>
    <property type="project" value="UniProtKB-KW"/>
</dbReference>
<keyword evidence="9 23" id="KW-0812">Transmembrane</keyword>
<dbReference type="GO" id="GO:0004721">
    <property type="term" value="F:phosphoprotein phosphatase activity"/>
    <property type="evidence" value="ECO:0007669"/>
    <property type="project" value="UniProtKB-KW"/>
</dbReference>
<dbReference type="GO" id="GO:0000155">
    <property type="term" value="F:phosphorelay sensor kinase activity"/>
    <property type="evidence" value="ECO:0007669"/>
    <property type="project" value="InterPro"/>
</dbReference>
<keyword evidence="20" id="KW-0464">Manganese</keyword>
<feature type="transmembrane region" description="Helical" evidence="23">
    <location>
        <begin position="155"/>
        <end position="173"/>
    </location>
</feature>
<dbReference type="Pfam" id="PF02518">
    <property type="entry name" value="HATPase_c"/>
    <property type="match status" value="1"/>
</dbReference>
<evidence type="ECO:0000259" key="25">
    <source>
        <dbReference type="PROSITE" id="PS50885"/>
    </source>
</evidence>
<evidence type="ECO:0000256" key="15">
    <source>
        <dbReference type="ARBA" id="ARBA00022912"/>
    </source>
</evidence>
<evidence type="ECO:0000313" key="27">
    <source>
        <dbReference type="Proteomes" id="UP000323380"/>
    </source>
</evidence>
<accession>A0A5D0NCD8</accession>
<sequence>MSRPSIRVRDTAVAALVAVVVLTVLAVGFDLALRDREHDYLLSEVRVRTQRVTADLRQGTLRNPIPVERGDPTLIQVVDADRRVVNATPTVAGRPPLSSVVPPPTARLQHFVTCSVPGEGCLAMQVVRVTAASRTMVVYGARPVPALLIGRRLEWILAAFVVAVSALIAWATWRVVGGTLRPVEQIRARFGEITGSDLSMRVPEPPGDDEIARLARTANSALERLEQSGRRQRQFTTDAAHELRTPLAGLRVSLEELVMNCDSPETTVPAREALAAAGRLETLVRDLLFLTQIGADPVDREPLDLSSLAAAEIRARRTPGRGATGGPPSEVPIRAELSGGVRVLGELGMLSRLLNNLLDNAQRYAATAVTVTLAARGGDAVLTVADDGPGIPPADRERVFGRFVRLDTARDREAGGTGLGLAIARDIAALHRGTLEIGDGAQGAEFTLRIPLAPERSDDGER</sequence>
<dbReference type="STRING" id="1220554.GCA_001552135_01056"/>
<dbReference type="CDD" id="cd00082">
    <property type="entry name" value="HisKA"/>
    <property type="match status" value="1"/>
</dbReference>
<keyword evidence="13" id="KW-0067">ATP-binding</keyword>
<evidence type="ECO:0000256" key="7">
    <source>
        <dbReference type="ARBA" id="ARBA00022553"/>
    </source>
</evidence>
<comment type="catalytic activity">
    <reaction evidence="1">
        <text>ATP + protein L-histidine = ADP + protein N-phospho-L-histidine.</text>
        <dbReference type="EC" id="2.7.13.3"/>
    </reaction>
</comment>
<dbReference type="PROSITE" id="PS50885">
    <property type="entry name" value="HAMP"/>
    <property type="match status" value="1"/>
</dbReference>
<dbReference type="GO" id="GO:0005886">
    <property type="term" value="C:plasma membrane"/>
    <property type="evidence" value="ECO:0007669"/>
    <property type="project" value="UniProtKB-SubCell"/>
</dbReference>
<evidence type="ECO:0000259" key="24">
    <source>
        <dbReference type="PROSITE" id="PS50109"/>
    </source>
</evidence>
<keyword evidence="11 26" id="KW-0418">Kinase</keyword>
<evidence type="ECO:0000256" key="5">
    <source>
        <dbReference type="ARBA" id="ARBA00012438"/>
    </source>
</evidence>
<dbReference type="SMART" id="SM00388">
    <property type="entry name" value="HisKA"/>
    <property type="match status" value="1"/>
</dbReference>
<dbReference type="PRINTS" id="PR00344">
    <property type="entry name" value="BCTRLSENSOR"/>
</dbReference>
<dbReference type="InterPro" id="IPR003594">
    <property type="entry name" value="HATPase_dom"/>
</dbReference>
<evidence type="ECO:0000256" key="19">
    <source>
        <dbReference type="ARBA" id="ARBA00023026"/>
    </source>
</evidence>
<keyword evidence="8" id="KW-0808">Transferase</keyword>
<proteinExistence type="predicted"/>
<dbReference type="SMART" id="SM00387">
    <property type="entry name" value="HATPase_c"/>
    <property type="match status" value="1"/>
</dbReference>
<evidence type="ECO:0000256" key="16">
    <source>
        <dbReference type="ARBA" id="ARBA00022989"/>
    </source>
</evidence>
<dbReference type="InterPro" id="IPR036097">
    <property type="entry name" value="HisK_dim/P_sf"/>
</dbReference>
<dbReference type="Pfam" id="PF00672">
    <property type="entry name" value="HAMP"/>
    <property type="match status" value="1"/>
</dbReference>
<dbReference type="EMBL" id="VSFG01000009">
    <property type="protein sequence ID" value="TYB41865.1"/>
    <property type="molecule type" value="Genomic_DNA"/>
</dbReference>
<evidence type="ECO:0000256" key="1">
    <source>
        <dbReference type="ARBA" id="ARBA00000085"/>
    </source>
</evidence>
<dbReference type="SMART" id="SM00304">
    <property type="entry name" value="HAMP"/>
    <property type="match status" value="1"/>
</dbReference>
<keyword evidence="18" id="KW-0346">Stress response</keyword>
<evidence type="ECO:0000256" key="21">
    <source>
        <dbReference type="ARBA" id="ARBA00040454"/>
    </source>
</evidence>
<feature type="domain" description="Histidine kinase" evidence="24">
    <location>
        <begin position="238"/>
        <end position="454"/>
    </location>
</feature>
<keyword evidence="14" id="KW-0460">Magnesium</keyword>
<evidence type="ECO:0000256" key="22">
    <source>
        <dbReference type="ARBA" id="ARBA00041776"/>
    </source>
</evidence>
<keyword evidence="16 23" id="KW-1133">Transmembrane helix</keyword>
<dbReference type="SUPFAM" id="SSF158472">
    <property type="entry name" value="HAMP domain-like"/>
    <property type="match status" value="1"/>
</dbReference>
<evidence type="ECO:0000256" key="17">
    <source>
        <dbReference type="ARBA" id="ARBA00023012"/>
    </source>
</evidence>
<dbReference type="Gene3D" id="3.30.565.10">
    <property type="entry name" value="Histidine kinase-like ATPase, C-terminal domain"/>
    <property type="match status" value="1"/>
</dbReference>
<organism evidence="26 27">
    <name type="scientific">Actinomadura chibensis</name>
    <dbReference type="NCBI Taxonomy" id="392828"/>
    <lineage>
        <taxon>Bacteria</taxon>
        <taxon>Bacillati</taxon>
        <taxon>Actinomycetota</taxon>
        <taxon>Actinomycetes</taxon>
        <taxon>Streptosporangiales</taxon>
        <taxon>Thermomonosporaceae</taxon>
        <taxon>Actinomadura</taxon>
    </lineage>
</organism>
<evidence type="ECO:0000256" key="23">
    <source>
        <dbReference type="SAM" id="Phobius"/>
    </source>
</evidence>
<dbReference type="InterPro" id="IPR036890">
    <property type="entry name" value="HATPase_C_sf"/>
</dbReference>
<evidence type="ECO:0000256" key="8">
    <source>
        <dbReference type="ARBA" id="ARBA00022679"/>
    </source>
</evidence>
<keyword evidence="23" id="KW-0472">Membrane</keyword>
<keyword evidence="27" id="KW-1185">Reference proteome</keyword>
<comment type="cofactor">
    <cofactor evidence="3">
        <name>Mg(2+)</name>
        <dbReference type="ChEBI" id="CHEBI:18420"/>
    </cofactor>
</comment>
<dbReference type="InterPro" id="IPR005467">
    <property type="entry name" value="His_kinase_dom"/>
</dbReference>
<keyword evidence="17" id="KW-0902">Two-component regulatory system</keyword>
<evidence type="ECO:0000256" key="2">
    <source>
        <dbReference type="ARBA" id="ARBA00001936"/>
    </source>
</evidence>
<dbReference type="AlphaFoldDB" id="A0A5D0NCD8"/>
<evidence type="ECO:0000256" key="14">
    <source>
        <dbReference type="ARBA" id="ARBA00022842"/>
    </source>
</evidence>
<dbReference type="Pfam" id="PF00512">
    <property type="entry name" value="HisKA"/>
    <property type="match status" value="1"/>
</dbReference>
<dbReference type="PROSITE" id="PS50109">
    <property type="entry name" value="HIS_KIN"/>
    <property type="match status" value="1"/>
</dbReference>
<keyword evidence="15" id="KW-0904">Protein phosphatase</keyword>
<dbReference type="InterPro" id="IPR003661">
    <property type="entry name" value="HisK_dim/P_dom"/>
</dbReference>
<evidence type="ECO:0000256" key="13">
    <source>
        <dbReference type="ARBA" id="ARBA00022840"/>
    </source>
</evidence>
<dbReference type="RefSeq" id="WP_067885943.1">
    <property type="nucleotide sequence ID" value="NZ_VSFG01000009.1"/>
</dbReference>
<feature type="domain" description="HAMP" evidence="25">
    <location>
        <begin position="177"/>
        <end position="230"/>
    </location>
</feature>
<dbReference type="CDD" id="cd00075">
    <property type="entry name" value="HATPase"/>
    <property type="match status" value="1"/>
</dbReference>
<dbReference type="SUPFAM" id="SSF55874">
    <property type="entry name" value="ATPase domain of HSP90 chaperone/DNA topoisomerase II/histidine kinase"/>
    <property type="match status" value="1"/>
</dbReference>
<evidence type="ECO:0000256" key="20">
    <source>
        <dbReference type="ARBA" id="ARBA00023211"/>
    </source>
</evidence>
<name>A0A5D0NCD8_9ACTN</name>
<evidence type="ECO:0000256" key="10">
    <source>
        <dbReference type="ARBA" id="ARBA00022741"/>
    </source>
</evidence>
<dbReference type="EC" id="2.7.13.3" evidence="5"/>
<keyword evidence="7" id="KW-0597">Phosphoprotein</keyword>
<evidence type="ECO:0000313" key="26">
    <source>
        <dbReference type="EMBL" id="TYB41865.1"/>
    </source>
</evidence>
<dbReference type="Gene3D" id="1.10.287.130">
    <property type="match status" value="1"/>
</dbReference>